<dbReference type="Gene3D" id="3.30.450.20">
    <property type="entry name" value="PAS domain"/>
    <property type="match status" value="1"/>
</dbReference>
<dbReference type="NCBIfam" id="TIGR00254">
    <property type="entry name" value="GGDEF"/>
    <property type="match status" value="1"/>
</dbReference>
<dbReference type="InterPro" id="IPR043128">
    <property type="entry name" value="Rev_trsase/Diguanyl_cyclase"/>
</dbReference>
<evidence type="ECO:0000256" key="1">
    <source>
        <dbReference type="SAM" id="Phobius"/>
    </source>
</evidence>
<dbReference type="InterPro" id="IPR000700">
    <property type="entry name" value="PAS-assoc_C"/>
</dbReference>
<dbReference type="FunFam" id="3.30.70.270:FF:000001">
    <property type="entry name" value="Diguanylate cyclase domain protein"/>
    <property type="match status" value="1"/>
</dbReference>
<dbReference type="Pfam" id="PF08448">
    <property type="entry name" value="PAS_4"/>
    <property type="match status" value="1"/>
</dbReference>
<feature type="domain" description="PAC" evidence="3">
    <location>
        <begin position="432"/>
        <end position="486"/>
    </location>
</feature>
<protein>
    <submittedName>
        <fullName evidence="5">PAS domain S-box-containing protein/diguanylate cyclase (GGDEF)-like protein</fullName>
    </submittedName>
</protein>
<dbReference type="CDD" id="cd00130">
    <property type="entry name" value="PAS"/>
    <property type="match status" value="1"/>
</dbReference>
<comment type="caution">
    <text evidence="5">The sequence shown here is derived from an EMBL/GenBank/DDBJ whole genome shotgun (WGS) entry which is preliminary data.</text>
</comment>
<dbReference type="OrthoDB" id="23692at2"/>
<feature type="transmembrane region" description="Helical" evidence="1">
    <location>
        <begin position="98"/>
        <end position="117"/>
    </location>
</feature>
<dbReference type="PANTHER" id="PTHR46663">
    <property type="entry name" value="DIGUANYLATE CYCLASE DGCT-RELATED"/>
    <property type="match status" value="1"/>
</dbReference>
<dbReference type="RefSeq" id="WP_142026530.1">
    <property type="nucleotide sequence ID" value="NZ_VFQE01000001.1"/>
</dbReference>
<feature type="transmembrane region" description="Helical" evidence="1">
    <location>
        <begin position="162"/>
        <end position="182"/>
    </location>
</feature>
<dbReference type="EMBL" id="VFQE01000001">
    <property type="protein sequence ID" value="TQN44115.1"/>
    <property type="molecule type" value="Genomic_DNA"/>
</dbReference>
<dbReference type="SUPFAM" id="SSF55785">
    <property type="entry name" value="PYP-like sensor domain (PAS domain)"/>
    <property type="match status" value="1"/>
</dbReference>
<dbReference type="Proteomes" id="UP000319865">
    <property type="component" value="Unassembled WGS sequence"/>
</dbReference>
<dbReference type="CDD" id="cd01949">
    <property type="entry name" value="GGDEF"/>
    <property type="match status" value="1"/>
</dbReference>
<feature type="transmembrane region" description="Helical" evidence="1">
    <location>
        <begin position="194"/>
        <end position="212"/>
    </location>
</feature>
<dbReference type="InterPro" id="IPR000014">
    <property type="entry name" value="PAS"/>
</dbReference>
<accession>A0A543PJ66</accession>
<dbReference type="SMART" id="SM00091">
    <property type="entry name" value="PAS"/>
    <property type="match status" value="1"/>
</dbReference>
<evidence type="ECO:0000259" key="3">
    <source>
        <dbReference type="PROSITE" id="PS50113"/>
    </source>
</evidence>
<keyword evidence="6" id="KW-1185">Reference proteome</keyword>
<dbReference type="NCBIfam" id="TIGR00229">
    <property type="entry name" value="sensory_box"/>
    <property type="match status" value="1"/>
</dbReference>
<keyword evidence="1" id="KW-0472">Membrane</keyword>
<evidence type="ECO:0000259" key="2">
    <source>
        <dbReference type="PROSITE" id="PS50112"/>
    </source>
</evidence>
<feature type="transmembrane region" description="Helical" evidence="1">
    <location>
        <begin position="39"/>
        <end position="57"/>
    </location>
</feature>
<dbReference type="PROSITE" id="PS50112">
    <property type="entry name" value="PAS"/>
    <property type="match status" value="1"/>
</dbReference>
<organism evidence="5 6">
    <name type="scientific">Blastococcus colisei</name>
    <dbReference type="NCBI Taxonomy" id="1564162"/>
    <lineage>
        <taxon>Bacteria</taxon>
        <taxon>Bacillati</taxon>
        <taxon>Actinomycetota</taxon>
        <taxon>Actinomycetes</taxon>
        <taxon>Geodermatophilales</taxon>
        <taxon>Geodermatophilaceae</taxon>
        <taxon>Blastococcus</taxon>
    </lineage>
</organism>
<sequence>MDPLADLLRALTGGLFVALAATSLVLWGRRRDAPAKWAAVSFALLAGVTTVGMVIPDTGGEAVEWTRKLYVAVLICFPYCLHRFAAAFAGVSRRVEMPAAAATVLLVAATLTLAPLPEAGDAAPAWSPWYIGAVLLLWTALSLLVALRLWLAGRGQASVVRLRMRLLACASIGLSFAILTAGTTRDVSSQWPGLLVQSLAAAATVLFWAGLMPPRFLLASWRHRDEADLNQAVQSLVSATRREDIAEALLPHLVRVVGGRGAALLDEEQGVLAAHGDLPGAEQSPRASGLDAAEGAASPHRIDFGLRAGRLSLWVSPYTPFFGQEELHRVEALASLLDLALERIWLAEAEREAQQALNWERDFSARLVQSTSDCILAFDQHFRYTLWNPAMEKLTGVPASEVLGQVAFQRFPSIVESGDDRFFRDALDGQHVSTPERYFDVPETGVQGWFTTAYSPIRDDSGGVVGGLSVFRDVTPAKEAERLRREALHDPLTGLANRTLFFERLEHALTRLERHPGPVAVMYLDVDRFKQINDRFGHGAGDQVLCALGARLTDALRPEDTVARFGGDEIAILCEHVVDAAHATAIAERIIDAFRTPLALPSLELTVTVSVGIALAEHPGADPDRLIAHADAAMYRAKANGRGRAELHDAISLFA</sequence>
<feature type="domain" description="PAS" evidence="2">
    <location>
        <begin position="360"/>
        <end position="405"/>
    </location>
</feature>
<evidence type="ECO:0000313" key="6">
    <source>
        <dbReference type="Proteomes" id="UP000319865"/>
    </source>
</evidence>
<dbReference type="InterPro" id="IPR029787">
    <property type="entry name" value="Nucleotide_cyclase"/>
</dbReference>
<feature type="transmembrane region" description="Helical" evidence="1">
    <location>
        <begin position="129"/>
        <end position="150"/>
    </location>
</feature>
<dbReference type="SUPFAM" id="SSF55073">
    <property type="entry name" value="Nucleotide cyclase"/>
    <property type="match status" value="1"/>
</dbReference>
<dbReference type="AlphaFoldDB" id="A0A543PJ66"/>
<evidence type="ECO:0000313" key="5">
    <source>
        <dbReference type="EMBL" id="TQN44115.1"/>
    </source>
</evidence>
<dbReference type="InterPro" id="IPR035965">
    <property type="entry name" value="PAS-like_dom_sf"/>
</dbReference>
<feature type="transmembrane region" description="Helical" evidence="1">
    <location>
        <begin position="69"/>
        <end position="91"/>
    </location>
</feature>
<dbReference type="Pfam" id="PF00990">
    <property type="entry name" value="GGDEF"/>
    <property type="match status" value="1"/>
</dbReference>
<name>A0A543PJ66_9ACTN</name>
<dbReference type="InterPro" id="IPR052163">
    <property type="entry name" value="DGC-Regulatory_Protein"/>
</dbReference>
<dbReference type="InterPro" id="IPR000160">
    <property type="entry name" value="GGDEF_dom"/>
</dbReference>
<dbReference type="PROSITE" id="PS50887">
    <property type="entry name" value="GGDEF"/>
    <property type="match status" value="1"/>
</dbReference>
<feature type="domain" description="GGDEF" evidence="4">
    <location>
        <begin position="517"/>
        <end position="650"/>
    </location>
</feature>
<dbReference type="PANTHER" id="PTHR46663:SF3">
    <property type="entry name" value="SLL0267 PROTEIN"/>
    <property type="match status" value="1"/>
</dbReference>
<keyword evidence="1" id="KW-1133">Transmembrane helix</keyword>
<gene>
    <name evidence="5" type="ORF">FHU33_3601</name>
</gene>
<dbReference type="InterPro" id="IPR013656">
    <property type="entry name" value="PAS_4"/>
</dbReference>
<dbReference type="SMART" id="SM00267">
    <property type="entry name" value="GGDEF"/>
    <property type="match status" value="1"/>
</dbReference>
<proteinExistence type="predicted"/>
<dbReference type="Gene3D" id="3.30.70.270">
    <property type="match status" value="1"/>
</dbReference>
<keyword evidence="1" id="KW-0812">Transmembrane</keyword>
<dbReference type="PROSITE" id="PS50113">
    <property type="entry name" value="PAC"/>
    <property type="match status" value="1"/>
</dbReference>
<reference evidence="5 6" key="1">
    <citation type="submission" date="2019-06" db="EMBL/GenBank/DDBJ databases">
        <title>Sequencing the genomes of 1000 actinobacteria strains.</title>
        <authorList>
            <person name="Klenk H.-P."/>
        </authorList>
    </citation>
    <scope>NUCLEOTIDE SEQUENCE [LARGE SCALE GENOMIC DNA]</scope>
    <source>
        <strain evidence="5 6">DSM 46837</strain>
    </source>
</reference>
<evidence type="ECO:0000259" key="4">
    <source>
        <dbReference type="PROSITE" id="PS50887"/>
    </source>
</evidence>
<feature type="transmembrane region" description="Helical" evidence="1">
    <location>
        <begin position="6"/>
        <end position="27"/>
    </location>
</feature>